<dbReference type="EMBL" id="OB682302">
    <property type="protein sequence ID" value="CAD7236840.1"/>
    <property type="molecule type" value="Genomic_DNA"/>
</dbReference>
<dbReference type="InterPro" id="IPR023346">
    <property type="entry name" value="Lysozyme-like_dom_sf"/>
</dbReference>
<evidence type="ECO:0000259" key="1">
    <source>
        <dbReference type="Pfam" id="PF01464"/>
    </source>
</evidence>
<dbReference type="Gene3D" id="1.10.530.10">
    <property type="match status" value="1"/>
</dbReference>
<accession>A0A7R8WRJ5</accession>
<reference evidence="2" key="1">
    <citation type="submission" date="2020-11" db="EMBL/GenBank/DDBJ databases">
        <authorList>
            <person name="Tran Van P."/>
        </authorList>
    </citation>
    <scope>NUCLEOTIDE SEQUENCE</scope>
</reference>
<name>A0A7R8WRJ5_9CRUS</name>
<feature type="domain" description="Transglycosylase SLT" evidence="1">
    <location>
        <begin position="75"/>
        <end position="169"/>
    </location>
</feature>
<organism evidence="2">
    <name type="scientific">Cyprideis torosa</name>
    <dbReference type="NCBI Taxonomy" id="163714"/>
    <lineage>
        <taxon>Eukaryota</taxon>
        <taxon>Metazoa</taxon>
        <taxon>Ecdysozoa</taxon>
        <taxon>Arthropoda</taxon>
        <taxon>Crustacea</taxon>
        <taxon>Oligostraca</taxon>
        <taxon>Ostracoda</taxon>
        <taxon>Podocopa</taxon>
        <taxon>Podocopida</taxon>
        <taxon>Cytherocopina</taxon>
        <taxon>Cytheroidea</taxon>
        <taxon>Cytherideidae</taxon>
        <taxon>Cyprideis</taxon>
    </lineage>
</organism>
<dbReference type="GO" id="GO:0008933">
    <property type="term" value="F:peptidoglycan lytic transglycosylase activity"/>
    <property type="evidence" value="ECO:0007669"/>
    <property type="project" value="InterPro"/>
</dbReference>
<dbReference type="GO" id="GO:0016020">
    <property type="term" value="C:membrane"/>
    <property type="evidence" value="ECO:0007669"/>
    <property type="project" value="InterPro"/>
</dbReference>
<protein>
    <recommendedName>
        <fullName evidence="1">Transglycosylase SLT domain-containing protein</fullName>
    </recommendedName>
</protein>
<dbReference type="Pfam" id="PF01464">
    <property type="entry name" value="SLT"/>
    <property type="match status" value="1"/>
</dbReference>
<dbReference type="SUPFAM" id="SSF53955">
    <property type="entry name" value="Lysozyme-like"/>
    <property type="match status" value="1"/>
</dbReference>
<proteinExistence type="predicted"/>
<dbReference type="PANTHER" id="PTHR37423">
    <property type="entry name" value="SOLUBLE LYTIC MUREIN TRANSGLYCOSYLASE-RELATED"/>
    <property type="match status" value="1"/>
</dbReference>
<dbReference type="CDD" id="cd00254">
    <property type="entry name" value="LT-like"/>
    <property type="match status" value="1"/>
</dbReference>
<dbReference type="PROSITE" id="PS00922">
    <property type="entry name" value="TRANSGLYCOSYLASE"/>
    <property type="match status" value="1"/>
</dbReference>
<dbReference type="GO" id="GO:0000270">
    <property type="term" value="P:peptidoglycan metabolic process"/>
    <property type="evidence" value="ECO:0007669"/>
    <property type="project" value="InterPro"/>
</dbReference>
<gene>
    <name evidence="2" type="ORF">CTOB1V02_LOCUS14655</name>
</gene>
<dbReference type="OrthoDB" id="10069402at2759"/>
<sequence length="196" mass="21647">MAIKLTEYAVGLFFLTLLFAGEVRSDMYRCTVSTGQVIFTNDKAAGDCQALELPNISAPLSADYLSNQIERSIGFSALRHGVDPALIKAIIRTESSFDARAVSRKGAKGLMQLMPSTAEEMKVRDPFNPEQNIEGGTKYFRLLLDTFRQNVPLALAAYNAGPTVVQERQSIPPYPETVAYVKRVLAAYRGYKKEEG</sequence>
<dbReference type="InterPro" id="IPR008258">
    <property type="entry name" value="Transglycosylase_SLT_dom_1"/>
</dbReference>
<dbReference type="PANTHER" id="PTHR37423:SF2">
    <property type="entry name" value="MEMBRANE-BOUND LYTIC MUREIN TRANSGLYCOSYLASE C"/>
    <property type="match status" value="1"/>
</dbReference>
<dbReference type="AlphaFoldDB" id="A0A7R8WRJ5"/>
<evidence type="ECO:0000313" key="2">
    <source>
        <dbReference type="EMBL" id="CAD7236840.1"/>
    </source>
</evidence>
<dbReference type="InterPro" id="IPR000189">
    <property type="entry name" value="Transglyc_AS"/>
</dbReference>